<accession>A0AAU7VWJ5</accession>
<name>A0AAU7VWJ5_9MICO</name>
<evidence type="ECO:0000256" key="1">
    <source>
        <dbReference type="SAM" id="MobiDB-lite"/>
    </source>
</evidence>
<gene>
    <name evidence="2" type="ORF">ABS642_00675</name>
</gene>
<dbReference type="AlphaFoldDB" id="A0AAU7VWJ5"/>
<dbReference type="EMBL" id="CP158357">
    <property type="protein sequence ID" value="XBX78636.1"/>
    <property type="molecule type" value="Genomic_DNA"/>
</dbReference>
<dbReference type="RefSeq" id="WP_350351862.1">
    <property type="nucleotide sequence ID" value="NZ_CP158357.1"/>
</dbReference>
<feature type="region of interest" description="Disordered" evidence="1">
    <location>
        <begin position="1"/>
        <end position="21"/>
    </location>
</feature>
<proteinExistence type="predicted"/>
<reference evidence="2" key="1">
    <citation type="submission" date="2024-06" db="EMBL/GenBank/DDBJ databases">
        <title>Draft genome sequence of Microbacterium sp. strain A8/3-1, isolated from Oxytropis tragacanthoides Fisch. ex DC. Root nodules in the Altai region of Russia.</title>
        <authorList>
            <person name="Sazanova A."/>
            <person name="Guro P."/>
            <person name="Kuznetsova I."/>
            <person name="Belimov A."/>
            <person name="Safronova V."/>
        </authorList>
    </citation>
    <scope>NUCLEOTIDE SEQUENCE</scope>
    <source>
        <strain evidence="2">A8/3-1</strain>
    </source>
</reference>
<sequence length="78" mass="8771">MTPADLLAFEAANPHHTPTKEERIRRELGITPVRYVVLLARAAASQAGIATDPVTARRVREQASRRARVRADRVERRT</sequence>
<dbReference type="InterPro" id="IPR021678">
    <property type="entry name" value="DUF3263"/>
</dbReference>
<evidence type="ECO:0000313" key="2">
    <source>
        <dbReference type="EMBL" id="XBX78636.1"/>
    </source>
</evidence>
<dbReference type="Pfam" id="PF11662">
    <property type="entry name" value="DUF3263"/>
    <property type="match status" value="1"/>
</dbReference>
<protein>
    <submittedName>
        <fullName evidence="2">DUF3263 domain-containing protein</fullName>
    </submittedName>
</protein>
<organism evidence="2">
    <name type="scientific">Microbacterium sp. A8/3-1</name>
    <dbReference type="NCBI Taxonomy" id="3160749"/>
    <lineage>
        <taxon>Bacteria</taxon>
        <taxon>Bacillati</taxon>
        <taxon>Actinomycetota</taxon>
        <taxon>Actinomycetes</taxon>
        <taxon>Micrococcales</taxon>
        <taxon>Microbacteriaceae</taxon>
        <taxon>Microbacterium</taxon>
    </lineage>
</organism>